<evidence type="ECO:0000256" key="2">
    <source>
        <dbReference type="ARBA" id="ARBA00006459"/>
    </source>
</evidence>
<dbReference type="InterPro" id="IPR000175">
    <property type="entry name" value="Na/ntran_symport"/>
</dbReference>
<feature type="binding site" evidence="8">
    <location>
        <position position="86"/>
    </location>
    <ligand>
        <name>Na(+)</name>
        <dbReference type="ChEBI" id="CHEBI:29101"/>
        <label>1</label>
    </ligand>
</feature>
<feature type="binding site" evidence="8">
    <location>
        <position position="87"/>
    </location>
    <ligand>
        <name>Na(+)</name>
        <dbReference type="ChEBI" id="CHEBI:29101"/>
        <label>1</label>
    </ligand>
</feature>
<dbReference type="PROSITE" id="PS50267">
    <property type="entry name" value="NA_NEUROTRAN_SYMP_3"/>
    <property type="match status" value="1"/>
</dbReference>
<dbReference type="GO" id="GO:0005886">
    <property type="term" value="C:plasma membrane"/>
    <property type="evidence" value="ECO:0007669"/>
    <property type="project" value="TreeGrafter"/>
</dbReference>
<feature type="transmembrane region" description="Helical" evidence="11">
    <location>
        <begin position="374"/>
        <end position="395"/>
    </location>
</feature>
<feature type="transmembrane region" description="Helical" evidence="11">
    <location>
        <begin position="265"/>
        <end position="286"/>
    </location>
</feature>
<dbReference type="GO" id="GO:0046872">
    <property type="term" value="F:metal ion binding"/>
    <property type="evidence" value="ECO:0007669"/>
    <property type="project" value="UniProtKB-KW"/>
</dbReference>
<keyword evidence="4 11" id="KW-0812">Transmembrane</keyword>
<evidence type="ECO:0000256" key="10">
    <source>
        <dbReference type="SAM" id="MobiDB-lite"/>
    </source>
</evidence>
<dbReference type="PANTHER" id="PTHR11616">
    <property type="entry name" value="SODIUM/CHLORIDE DEPENDENT TRANSPORTER"/>
    <property type="match status" value="1"/>
</dbReference>
<dbReference type="PANTHER" id="PTHR11616:SF321">
    <property type="entry name" value="SODIUM-DEPENDENT NUTRIENT AMINO ACID TRANSPORTER 1-RELATED"/>
    <property type="match status" value="1"/>
</dbReference>
<feature type="transmembrane region" description="Helical" evidence="11">
    <location>
        <begin position="345"/>
        <end position="362"/>
    </location>
</feature>
<evidence type="ECO:0000256" key="4">
    <source>
        <dbReference type="ARBA" id="ARBA00022692"/>
    </source>
</evidence>
<feature type="binding site" evidence="8">
    <location>
        <position position="91"/>
    </location>
    <ligand>
        <name>Na(+)</name>
        <dbReference type="ChEBI" id="CHEBI:29101"/>
        <label>1</label>
    </ligand>
</feature>
<feature type="transmembrane region" description="Helical" evidence="11">
    <location>
        <begin position="544"/>
        <end position="563"/>
    </location>
</feature>
<evidence type="ECO:0000256" key="9">
    <source>
        <dbReference type="PIRSR" id="PIRSR600175-2"/>
    </source>
</evidence>
<dbReference type="GO" id="GO:0005283">
    <property type="term" value="F:amino acid:sodium symporter activity"/>
    <property type="evidence" value="ECO:0007669"/>
    <property type="project" value="TreeGrafter"/>
</dbReference>
<feature type="binding site" evidence="8">
    <location>
        <position position="84"/>
    </location>
    <ligand>
        <name>Na(+)</name>
        <dbReference type="ChEBI" id="CHEBI:29101"/>
        <label>1</label>
    </ligand>
</feature>
<feature type="binding site" evidence="8">
    <location>
        <position position="450"/>
    </location>
    <ligand>
        <name>Na(+)</name>
        <dbReference type="ChEBI" id="CHEBI:29101"/>
        <label>1</label>
    </ligand>
</feature>
<evidence type="ECO:0000313" key="12">
    <source>
        <dbReference type="EMBL" id="KAK2159537.1"/>
    </source>
</evidence>
<feature type="transmembrane region" description="Helical" evidence="11">
    <location>
        <begin position="503"/>
        <end position="523"/>
    </location>
</feature>
<feature type="region of interest" description="Disordered" evidence="10">
    <location>
        <begin position="1"/>
        <end position="66"/>
    </location>
</feature>
<accession>A0AAD9JUH4</accession>
<evidence type="ECO:0000256" key="5">
    <source>
        <dbReference type="ARBA" id="ARBA00022989"/>
    </source>
</evidence>
<evidence type="ECO:0008006" key="14">
    <source>
        <dbReference type="Google" id="ProtNLM"/>
    </source>
</evidence>
<dbReference type="InterPro" id="IPR037272">
    <property type="entry name" value="SNS_sf"/>
</dbReference>
<sequence>MAVPEMCSDSQGQSAAHSSVIQNGQVSQGADVSQCTDVSQGTDISQDERQMDTSSTQTDGATTNKLKPRETWGRKLEFLFTAVGFAVGLGNVWRFPHLCYKNGGGAFLIPYLLMLGCMGLPLFYLELAFGQYASLGPLTIWRVCPLFKGLGYAMFAISTLVSIYYNVLIGYTLFYFFASFQSPVPWSDCTNWWNTAACSLNRHAVNITQLEATTDSDIAAATNNMTVHNASDILELVSPAQEYWEYRVLGLTKTTNIANIGGLRWHVTLCLLLSWIIVFLCIMKGIKSSGKVAYFTASFPYVVLFILFIRGVTLEGAAQGIIYYLKPDFHKMASVVVWKEAAVQILYSLGVGSGAVLTMGSFNKFHNNCQRDALVVSLINCGTSVFAGFVIFSVLGHMAHEAGVEVADVAKKVGPGLAFVVYPEGLALMSGAPFWSFCFFFMLFILGLGSQGGMYVIDLFDKFSTAFPLLFTVLFEVIVLNWIYGFKKFTADIEHMIGFKPNYYWICSWVLVTPAVVMFILVFSCIQYDGITLEGYRYPNWAEGIGWLLSLASLLCIPVWMIIKVVLCIGTCRNLRWVMSCDRSISSLNLKSLITPSHEWGPALQQNRVGRDPEIYGRLDEHTTDTAISQPAEVLYKSDGSITINGTTMYGTDTYI</sequence>
<organism evidence="12 13">
    <name type="scientific">Paralvinella palmiformis</name>
    <dbReference type="NCBI Taxonomy" id="53620"/>
    <lineage>
        <taxon>Eukaryota</taxon>
        <taxon>Metazoa</taxon>
        <taxon>Spiralia</taxon>
        <taxon>Lophotrochozoa</taxon>
        <taxon>Annelida</taxon>
        <taxon>Polychaeta</taxon>
        <taxon>Sedentaria</taxon>
        <taxon>Canalipalpata</taxon>
        <taxon>Terebellida</taxon>
        <taxon>Terebelliformia</taxon>
        <taxon>Alvinellidae</taxon>
        <taxon>Paralvinella</taxon>
    </lineage>
</organism>
<feature type="disulfide bond" evidence="9">
    <location>
        <begin position="189"/>
        <end position="198"/>
    </location>
</feature>
<keyword evidence="13" id="KW-1185">Reference proteome</keyword>
<keyword evidence="3" id="KW-0813">Transport</keyword>
<feature type="binding site" evidence="8">
    <location>
        <position position="348"/>
    </location>
    <ligand>
        <name>Na(+)</name>
        <dbReference type="ChEBI" id="CHEBI:29101"/>
        <label>1</label>
    </ligand>
</feature>
<dbReference type="GO" id="GO:0089718">
    <property type="term" value="P:amino acid import across plasma membrane"/>
    <property type="evidence" value="ECO:0007669"/>
    <property type="project" value="TreeGrafter"/>
</dbReference>
<feature type="binding site" evidence="8">
    <location>
        <position position="446"/>
    </location>
    <ligand>
        <name>Na(+)</name>
        <dbReference type="ChEBI" id="CHEBI:29101"/>
        <label>1</label>
    </ligand>
</feature>
<evidence type="ECO:0000256" key="11">
    <source>
        <dbReference type="SAM" id="Phobius"/>
    </source>
</evidence>
<feature type="compositionally biased region" description="Polar residues" evidence="10">
    <location>
        <begin position="52"/>
        <end position="65"/>
    </location>
</feature>
<protein>
    <recommendedName>
        <fullName evidence="14">Transporter</fullName>
    </recommendedName>
</protein>
<evidence type="ECO:0000313" key="13">
    <source>
        <dbReference type="Proteomes" id="UP001208570"/>
    </source>
</evidence>
<dbReference type="EMBL" id="JAODUP010000151">
    <property type="protein sequence ID" value="KAK2159537.1"/>
    <property type="molecule type" value="Genomic_DNA"/>
</dbReference>
<comment type="similarity">
    <text evidence="2">Belongs to the sodium:neurotransmitter symporter (SNF) (TC 2.A.22) family.</text>
</comment>
<name>A0AAD9JUH4_9ANNE</name>
<feature type="transmembrane region" description="Helical" evidence="11">
    <location>
        <begin position="107"/>
        <end position="129"/>
    </location>
</feature>
<feature type="transmembrane region" description="Helical" evidence="11">
    <location>
        <begin position="434"/>
        <end position="456"/>
    </location>
</feature>
<feature type="transmembrane region" description="Helical" evidence="11">
    <location>
        <begin position="150"/>
        <end position="178"/>
    </location>
</feature>
<proteinExistence type="inferred from homology"/>
<dbReference type="PRINTS" id="PR00176">
    <property type="entry name" value="NANEUSMPORT"/>
</dbReference>
<evidence type="ECO:0000256" key="3">
    <source>
        <dbReference type="ARBA" id="ARBA00022448"/>
    </source>
</evidence>
<keyword evidence="8" id="KW-0479">Metal-binding</keyword>
<evidence type="ECO:0000256" key="8">
    <source>
        <dbReference type="PIRSR" id="PIRSR600175-1"/>
    </source>
</evidence>
<gene>
    <name evidence="12" type="ORF">LSH36_151g05026</name>
</gene>
<reference evidence="12" key="1">
    <citation type="journal article" date="2023" name="Mol. Biol. Evol.">
        <title>Third-Generation Sequencing Reveals the Adaptive Role of the Epigenome in Three Deep-Sea Polychaetes.</title>
        <authorList>
            <person name="Perez M."/>
            <person name="Aroh O."/>
            <person name="Sun Y."/>
            <person name="Lan Y."/>
            <person name="Juniper S.K."/>
            <person name="Young C.R."/>
            <person name="Angers B."/>
            <person name="Qian P.Y."/>
        </authorList>
    </citation>
    <scope>NUCLEOTIDE SEQUENCE</scope>
    <source>
        <strain evidence="12">P08H-3</strain>
    </source>
</reference>
<feature type="compositionally biased region" description="Polar residues" evidence="10">
    <location>
        <begin position="8"/>
        <end position="44"/>
    </location>
</feature>
<feature type="transmembrane region" description="Helical" evidence="11">
    <location>
        <begin position="76"/>
        <end position="95"/>
    </location>
</feature>
<evidence type="ECO:0000256" key="6">
    <source>
        <dbReference type="ARBA" id="ARBA00023136"/>
    </source>
</evidence>
<comment type="caution">
    <text evidence="12">The sequence shown here is derived from an EMBL/GenBank/DDBJ whole genome shotgun (WGS) entry which is preliminary data.</text>
</comment>
<keyword evidence="7" id="KW-0325">Glycoprotein</keyword>
<feature type="transmembrane region" description="Helical" evidence="11">
    <location>
        <begin position="463"/>
        <end position="483"/>
    </location>
</feature>
<dbReference type="AlphaFoldDB" id="A0AAD9JUH4"/>
<feature type="transmembrane region" description="Helical" evidence="11">
    <location>
        <begin position="298"/>
        <end position="325"/>
    </location>
</feature>
<evidence type="ECO:0000256" key="1">
    <source>
        <dbReference type="ARBA" id="ARBA00004141"/>
    </source>
</evidence>
<keyword evidence="8" id="KW-0915">Sodium</keyword>
<keyword evidence="9" id="KW-1015">Disulfide bond</keyword>
<feature type="binding site" evidence="8">
    <location>
        <position position="380"/>
    </location>
    <ligand>
        <name>Na(+)</name>
        <dbReference type="ChEBI" id="CHEBI:29101"/>
        <label>1</label>
    </ligand>
</feature>
<dbReference type="SUPFAM" id="SSF161070">
    <property type="entry name" value="SNF-like"/>
    <property type="match status" value="1"/>
</dbReference>
<dbReference type="Pfam" id="PF00209">
    <property type="entry name" value="SNF"/>
    <property type="match status" value="1"/>
</dbReference>
<evidence type="ECO:0000256" key="7">
    <source>
        <dbReference type="ARBA" id="ARBA00023180"/>
    </source>
</evidence>
<dbReference type="PROSITE" id="PS00754">
    <property type="entry name" value="NA_NEUROTRAN_SYMP_2"/>
    <property type="match status" value="1"/>
</dbReference>
<keyword evidence="6 11" id="KW-0472">Membrane</keyword>
<keyword evidence="5 11" id="KW-1133">Transmembrane helix</keyword>
<comment type="subcellular location">
    <subcellularLocation>
        <location evidence="1">Membrane</location>
        <topology evidence="1">Multi-pass membrane protein</topology>
    </subcellularLocation>
</comment>
<dbReference type="Proteomes" id="UP001208570">
    <property type="component" value="Unassembled WGS sequence"/>
</dbReference>